<proteinExistence type="predicted"/>
<evidence type="ECO:0000313" key="2">
    <source>
        <dbReference type="EMBL" id="PIA97443.1"/>
    </source>
</evidence>
<name>A0A2G5HYT1_CERBT</name>
<organism evidence="2 4">
    <name type="scientific">Cercospora beticola</name>
    <name type="common">Sugarbeet leaf spot fungus</name>
    <dbReference type="NCBI Taxonomy" id="122368"/>
    <lineage>
        <taxon>Eukaryota</taxon>
        <taxon>Fungi</taxon>
        <taxon>Dikarya</taxon>
        <taxon>Ascomycota</taxon>
        <taxon>Pezizomycotina</taxon>
        <taxon>Dothideomycetes</taxon>
        <taxon>Dothideomycetidae</taxon>
        <taxon>Mycosphaerellales</taxon>
        <taxon>Mycosphaerellaceae</taxon>
        <taxon>Cercospora</taxon>
    </lineage>
</organism>
<evidence type="ECO:0000313" key="3">
    <source>
        <dbReference type="EMBL" id="WPA99237.1"/>
    </source>
</evidence>
<protein>
    <submittedName>
        <fullName evidence="2">Uncharacterized protein</fullName>
    </submittedName>
</protein>
<dbReference type="EMBL" id="LKMD01000102">
    <property type="protein sequence ID" value="PIA97443.1"/>
    <property type="molecule type" value="Genomic_DNA"/>
</dbReference>
<evidence type="ECO:0000313" key="5">
    <source>
        <dbReference type="Proteomes" id="UP001302367"/>
    </source>
</evidence>
<keyword evidence="5" id="KW-1185">Reference proteome</keyword>
<sequence length="134" mass="14931">MSQCKVCRRNPTRIVYIGICAKHASELCHSCFDKHVLDTVERTRATKITCKCGSTLSDTEIVYGMSHGAYREYWDLKQSILQEAAEQAEKGVTATKKEESVEESGEEQFGVVEKEDPPTEMNDGTQGGKKHSKA</sequence>
<dbReference type="EMBL" id="CP134185">
    <property type="protein sequence ID" value="WPA99237.1"/>
    <property type="molecule type" value="Genomic_DNA"/>
</dbReference>
<evidence type="ECO:0000256" key="1">
    <source>
        <dbReference type="SAM" id="MobiDB-lite"/>
    </source>
</evidence>
<feature type="region of interest" description="Disordered" evidence="1">
    <location>
        <begin position="90"/>
        <end position="134"/>
    </location>
</feature>
<dbReference type="OrthoDB" id="10359417at2759"/>
<reference evidence="2 4" key="1">
    <citation type="submission" date="2015-10" db="EMBL/GenBank/DDBJ databases">
        <title>The cercosporin biosynthetic gene cluster was horizontally transferred to several fungal lineages and shown to be expanded in Cercospora beticola based on microsynteny with recipient genomes.</title>
        <authorList>
            <person name="De Jonge R."/>
            <person name="Ebert M.K."/>
            <person name="Suttle J.C."/>
            <person name="Jurick Ii W.M."/>
            <person name="Secor G.A."/>
            <person name="Thomma B.P."/>
            <person name="Van De Peer Y."/>
            <person name="Bolton M.D."/>
        </authorList>
    </citation>
    <scope>NUCLEOTIDE SEQUENCE [LARGE SCALE GENOMIC DNA]</scope>
    <source>
        <strain evidence="2 4">09-40</strain>
    </source>
</reference>
<accession>A0A2G5HYT1</accession>
<evidence type="ECO:0000313" key="4">
    <source>
        <dbReference type="Proteomes" id="UP000230605"/>
    </source>
</evidence>
<dbReference type="Proteomes" id="UP001302367">
    <property type="component" value="Chromosome 2"/>
</dbReference>
<dbReference type="AlphaFoldDB" id="A0A2G5HYT1"/>
<reference evidence="3 5" key="2">
    <citation type="submission" date="2023-09" db="EMBL/GenBank/DDBJ databases">
        <title>Complete-Gapless Cercospora beticola genome.</title>
        <authorList>
            <person name="Wyatt N.A."/>
            <person name="Spanner R.E."/>
            <person name="Bolton M.D."/>
        </authorList>
    </citation>
    <scope>NUCLEOTIDE SEQUENCE [LARGE SCALE GENOMIC DNA]</scope>
    <source>
        <strain evidence="3">Cb09-40</strain>
    </source>
</reference>
<gene>
    <name evidence="2" type="ORF">CB0940_06590</name>
    <name evidence="3" type="ORF">RHO25_003853</name>
</gene>
<dbReference type="Proteomes" id="UP000230605">
    <property type="component" value="Chromosome 2"/>
</dbReference>